<evidence type="ECO:0000259" key="1">
    <source>
        <dbReference type="Pfam" id="PF01243"/>
    </source>
</evidence>
<dbReference type="PANTHER" id="PTHR34818">
    <property type="entry name" value="PROTEIN BLI-3"/>
    <property type="match status" value="1"/>
</dbReference>
<feature type="domain" description="Pyridoxamine 5'-phosphate oxidase N-terminal" evidence="1">
    <location>
        <begin position="10"/>
        <end position="129"/>
    </location>
</feature>
<dbReference type="Gene3D" id="2.30.110.10">
    <property type="entry name" value="Electron Transport, Fmn-binding Protein, Chain A"/>
    <property type="match status" value="1"/>
</dbReference>
<dbReference type="EMBL" id="JBHMDO010000039">
    <property type="protein sequence ID" value="MFB9329074.1"/>
    <property type="molecule type" value="Genomic_DNA"/>
</dbReference>
<reference evidence="2 3" key="1">
    <citation type="submission" date="2024-09" db="EMBL/GenBank/DDBJ databases">
        <authorList>
            <person name="Sun Q."/>
            <person name="Mori K."/>
        </authorList>
    </citation>
    <scope>NUCLEOTIDE SEQUENCE [LARGE SCALE GENOMIC DNA]</scope>
    <source>
        <strain evidence="2 3">TISTR 2452</strain>
    </source>
</reference>
<organism evidence="2 3">
    <name type="scientific">Paenibacillus aurantiacus</name>
    <dbReference type="NCBI Taxonomy" id="1936118"/>
    <lineage>
        <taxon>Bacteria</taxon>
        <taxon>Bacillati</taxon>
        <taxon>Bacillota</taxon>
        <taxon>Bacilli</taxon>
        <taxon>Bacillales</taxon>
        <taxon>Paenibacillaceae</taxon>
        <taxon>Paenibacillus</taxon>
    </lineage>
</organism>
<sequence length="141" mass="16181">MTVAEKDKLQAKIFEAMDKHRIAAFATVEGNKPKVRYMAVFHDGLNIYLATDRKTQKVEELQQNPNVSLLLGYEKGTPPQVVELEGTASITKDDSLRQKLWNEELSKWFDGPEDPNYVILDITPSEIHYYDEQGQPQTWTP</sequence>
<proteinExistence type="predicted"/>
<dbReference type="InterPro" id="IPR011576">
    <property type="entry name" value="Pyridox_Oxase_N"/>
</dbReference>
<keyword evidence="3" id="KW-1185">Reference proteome</keyword>
<dbReference type="PANTHER" id="PTHR34818:SF1">
    <property type="entry name" value="PROTEIN BLI-3"/>
    <property type="match status" value="1"/>
</dbReference>
<gene>
    <name evidence="2" type="ORF">ACFFSY_24325</name>
</gene>
<comment type="caution">
    <text evidence="2">The sequence shown here is derived from an EMBL/GenBank/DDBJ whole genome shotgun (WGS) entry which is preliminary data.</text>
</comment>
<dbReference type="InterPro" id="IPR052917">
    <property type="entry name" value="Stress-Dev_Protein"/>
</dbReference>
<protein>
    <submittedName>
        <fullName evidence="2">Pyridoxamine 5'-phosphate oxidase family protein</fullName>
    </submittedName>
</protein>
<accession>A0ABV5KV37</accession>
<name>A0ABV5KV37_9BACL</name>
<dbReference type="Proteomes" id="UP001589747">
    <property type="component" value="Unassembled WGS sequence"/>
</dbReference>
<dbReference type="RefSeq" id="WP_377498993.1">
    <property type="nucleotide sequence ID" value="NZ_JBHMDO010000039.1"/>
</dbReference>
<dbReference type="InterPro" id="IPR012349">
    <property type="entry name" value="Split_barrel_FMN-bd"/>
</dbReference>
<evidence type="ECO:0000313" key="2">
    <source>
        <dbReference type="EMBL" id="MFB9329074.1"/>
    </source>
</evidence>
<evidence type="ECO:0000313" key="3">
    <source>
        <dbReference type="Proteomes" id="UP001589747"/>
    </source>
</evidence>
<dbReference type="Pfam" id="PF01243">
    <property type="entry name" value="PNPOx_N"/>
    <property type="match status" value="1"/>
</dbReference>
<dbReference type="SUPFAM" id="SSF50475">
    <property type="entry name" value="FMN-binding split barrel"/>
    <property type="match status" value="1"/>
</dbReference>